<dbReference type="Pfam" id="PF01541">
    <property type="entry name" value="GIY-YIG"/>
    <property type="match status" value="1"/>
</dbReference>
<sequence length="324" mass="38235">MSDELSQEEIIQLINQKKITEHKKEVNYQKAVKLSVQTIKEDERDWIRQILSAKDPDYNLTEDELNWLKQISEDYGSDYDALIKLSPDYIRLKKVQFEIKASSENTRKDLDTIRNNLKKFTPEELIVLRNKDVREEKGIKNIAGIYIIHNTVKDNYYVGKSRRIFGRAYEHFVMNPTKKKERYKDTVEFNLPEVYDDYHSGDIFNISLIPLEATTFSILEELEAYAIRAYNASVEYGGYNRTHGNIITKVRFKNNNQEKAADLILNKIKETEIFSTLTSDKKRKKYIWTLALELVLPSNPNFRLNLVKKMKEYQKDIKESNNRI</sequence>
<dbReference type="Proteomes" id="UP001596494">
    <property type="component" value="Unassembled WGS sequence"/>
</dbReference>
<evidence type="ECO:0000313" key="3">
    <source>
        <dbReference type="Proteomes" id="UP001596494"/>
    </source>
</evidence>
<dbReference type="EMBL" id="JBHTBY010000017">
    <property type="protein sequence ID" value="MFC7322367.1"/>
    <property type="molecule type" value="Genomic_DNA"/>
</dbReference>
<dbReference type="PROSITE" id="PS50164">
    <property type="entry name" value="GIY_YIG"/>
    <property type="match status" value="1"/>
</dbReference>
<reference evidence="3" key="1">
    <citation type="journal article" date="2019" name="Int. J. Syst. Evol. Microbiol.">
        <title>The Global Catalogue of Microorganisms (GCM) 10K type strain sequencing project: providing services to taxonomists for standard genome sequencing and annotation.</title>
        <authorList>
            <consortium name="The Broad Institute Genomics Platform"/>
            <consortium name="The Broad Institute Genome Sequencing Center for Infectious Disease"/>
            <person name="Wu L."/>
            <person name="Ma J."/>
        </authorList>
    </citation>
    <scope>NUCLEOTIDE SEQUENCE [LARGE SCALE GENOMIC DNA]</scope>
    <source>
        <strain evidence="3">CCUG 73951</strain>
    </source>
</reference>
<organism evidence="2 3">
    <name type="scientific">Halobacillus campisalis</name>
    <dbReference type="NCBI Taxonomy" id="435909"/>
    <lineage>
        <taxon>Bacteria</taxon>
        <taxon>Bacillati</taxon>
        <taxon>Bacillota</taxon>
        <taxon>Bacilli</taxon>
        <taxon>Bacillales</taxon>
        <taxon>Bacillaceae</taxon>
        <taxon>Halobacillus</taxon>
    </lineage>
</organism>
<name>A0ABW2K7S9_9BACI</name>
<dbReference type="InterPro" id="IPR000305">
    <property type="entry name" value="GIY-YIG_endonuc"/>
</dbReference>
<dbReference type="Gene3D" id="3.40.1440.10">
    <property type="entry name" value="GIY-YIG endonuclease"/>
    <property type="match status" value="1"/>
</dbReference>
<keyword evidence="3" id="KW-1185">Reference proteome</keyword>
<protein>
    <submittedName>
        <fullName evidence="2">GIY-YIG nuclease family protein</fullName>
    </submittedName>
</protein>
<accession>A0ABW2K7S9</accession>
<comment type="caution">
    <text evidence="2">The sequence shown here is derived from an EMBL/GenBank/DDBJ whole genome shotgun (WGS) entry which is preliminary data.</text>
</comment>
<evidence type="ECO:0000313" key="2">
    <source>
        <dbReference type="EMBL" id="MFC7322367.1"/>
    </source>
</evidence>
<evidence type="ECO:0000259" key="1">
    <source>
        <dbReference type="PROSITE" id="PS50164"/>
    </source>
</evidence>
<proteinExistence type="predicted"/>
<gene>
    <name evidence="2" type="ORF">ACFQMN_15995</name>
</gene>
<dbReference type="SUPFAM" id="SSF82771">
    <property type="entry name" value="GIY-YIG endonuclease"/>
    <property type="match status" value="1"/>
</dbReference>
<feature type="domain" description="GIY-YIG" evidence="1">
    <location>
        <begin position="141"/>
        <end position="236"/>
    </location>
</feature>
<dbReference type="InterPro" id="IPR035901">
    <property type="entry name" value="GIY-YIG_endonuc_sf"/>
</dbReference>
<dbReference type="RefSeq" id="WP_289214768.1">
    <property type="nucleotide sequence ID" value="NZ_JAPVRC010000002.1"/>
</dbReference>